<organism evidence="2">
    <name type="scientific">Paenibacillus sp. BIHB 4019</name>
    <dbReference type="NCBI Taxonomy" id="1870819"/>
    <lineage>
        <taxon>Bacteria</taxon>
        <taxon>Bacillati</taxon>
        <taxon>Bacillota</taxon>
        <taxon>Bacilli</taxon>
        <taxon>Bacillales</taxon>
        <taxon>Paenibacillaceae</taxon>
        <taxon>Paenibacillus</taxon>
    </lineage>
</organism>
<sequence length="367" mass="40152">MGNTILVVLIFVVFLVIISITQSNRSRKRNDTGHSPGKRSLSLASWPSEEPPLALGVPYEHPARPAAERLEAALTSDFESRIKDRVLKQLPTLSDKEWKWTFFELKRFFLMCGLLRGVPMYSSRADVMWHEMLMFTREYEQFCTAFCGGLIHHAPHAENERPNVDGRAWFDWVYGELFQQTPASGRVWGAFFKTPLPRDWTDEFAGKSEQALTEKWFNAKSAGAYPDMQKTIDYLLWRLKSQLHNSDDEQVKPYPVGASSSWKGGYDPVIGATGMLSGMLVLHSISASSPNDFTEQMNAAQTKAQREANGSGSSTYGCDGLGSTHDRHDSDGGHDSGGHDSGSDSSSSCGGSSGGDGGGGCGGGCSS</sequence>
<accession>A0A1B2DGP8</accession>
<feature type="region of interest" description="Disordered" evidence="1">
    <location>
        <begin position="296"/>
        <end position="367"/>
    </location>
</feature>
<evidence type="ECO:0000313" key="2">
    <source>
        <dbReference type="EMBL" id="ANY66907.1"/>
    </source>
</evidence>
<dbReference type="EMBL" id="CP016808">
    <property type="protein sequence ID" value="ANY66907.1"/>
    <property type="molecule type" value="Genomic_DNA"/>
</dbReference>
<dbReference type="AlphaFoldDB" id="A0A1B2DGP8"/>
<feature type="compositionally biased region" description="Basic and acidic residues" evidence="1">
    <location>
        <begin position="324"/>
        <end position="342"/>
    </location>
</feature>
<feature type="region of interest" description="Disordered" evidence="1">
    <location>
        <begin position="26"/>
        <end position="47"/>
    </location>
</feature>
<reference evidence="2" key="1">
    <citation type="submission" date="2016-08" db="EMBL/GenBank/DDBJ databases">
        <title>Complete Genome Seqeunce of Paenibacillus sp. BIHB 4019 from tea rhizoplane.</title>
        <authorList>
            <person name="Thakur R."/>
            <person name="Swarnkar M.K."/>
            <person name="Gulati A."/>
        </authorList>
    </citation>
    <scope>NUCLEOTIDE SEQUENCE [LARGE SCALE GENOMIC DNA]</scope>
    <source>
        <strain evidence="2">BIHB4019</strain>
    </source>
</reference>
<evidence type="ECO:0000256" key="1">
    <source>
        <dbReference type="SAM" id="MobiDB-lite"/>
    </source>
</evidence>
<name>A0A1B2DGP8_9BACL</name>
<proteinExistence type="predicted"/>
<dbReference type="RefSeq" id="WP_099518187.1">
    <property type="nucleotide sequence ID" value="NZ_CP016808.1"/>
</dbReference>
<protein>
    <submittedName>
        <fullName evidence="2">Uncharacterized protein</fullName>
    </submittedName>
</protein>
<gene>
    <name evidence="2" type="ORF">BBD42_10830</name>
</gene>
<feature type="compositionally biased region" description="Gly residues" evidence="1">
    <location>
        <begin position="351"/>
        <end position="367"/>
    </location>
</feature>
<feature type="compositionally biased region" description="Polar residues" evidence="1">
    <location>
        <begin position="296"/>
        <end position="316"/>
    </location>
</feature>